<name>A0A066X4U2_COLSU</name>
<comment type="caution">
    <text evidence="1">The sequence shown here is derived from an EMBL/GenBank/DDBJ whole genome shotgun (WGS) entry which is preliminary data.</text>
</comment>
<gene>
    <name evidence="1" type="ORF">CSUB01_01810</name>
</gene>
<reference evidence="2" key="1">
    <citation type="journal article" date="2014" name="Genome Announc.">
        <title>Draft genome sequence of Colletotrichum sublineola, a destructive pathogen of cultivated sorghum.</title>
        <authorList>
            <person name="Baroncelli R."/>
            <person name="Sanz-Martin J.M."/>
            <person name="Rech G.E."/>
            <person name="Sukno S.A."/>
            <person name="Thon M.R."/>
        </authorList>
    </citation>
    <scope>NUCLEOTIDE SEQUENCE [LARGE SCALE GENOMIC DNA]</scope>
    <source>
        <strain evidence="2">TX430BB</strain>
    </source>
</reference>
<dbReference type="OrthoDB" id="4819569at2759"/>
<keyword evidence="2" id="KW-1185">Reference proteome</keyword>
<evidence type="ECO:0000313" key="1">
    <source>
        <dbReference type="EMBL" id="KDN61045.1"/>
    </source>
</evidence>
<organism evidence="1 2">
    <name type="scientific">Colletotrichum sublineola</name>
    <name type="common">Sorghum anthracnose fungus</name>
    <dbReference type="NCBI Taxonomy" id="1173701"/>
    <lineage>
        <taxon>Eukaryota</taxon>
        <taxon>Fungi</taxon>
        <taxon>Dikarya</taxon>
        <taxon>Ascomycota</taxon>
        <taxon>Pezizomycotina</taxon>
        <taxon>Sordariomycetes</taxon>
        <taxon>Hypocreomycetidae</taxon>
        <taxon>Glomerellales</taxon>
        <taxon>Glomerellaceae</taxon>
        <taxon>Colletotrichum</taxon>
        <taxon>Colletotrichum graminicola species complex</taxon>
    </lineage>
</organism>
<dbReference type="EMBL" id="JMSE01001445">
    <property type="protein sequence ID" value="KDN61045.1"/>
    <property type="molecule type" value="Genomic_DNA"/>
</dbReference>
<proteinExistence type="predicted"/>
<dbReference type="Proteomes" id="UP000027238">
    <property type="component" value="Unassembled WGS sequence"/>
</dbReference>
<dbReference type="OMA" id="KCKETGC"/>
<sequence>MSRRKRLTPQELERLCSYATPMGRCPYNRVTLVKDGARFKSRFCKAHCCKKVDGNSACLNIRTNNKGYCQHHILCTGLINDQRCTNYIKNHDPKDFKFCSQYHNCLSPGCANERNHPNGVDYRYCPDHRCDYADCANSKAAPSPCCALHTCASPACLARCPGTSGDLYDPSRYCDRHRVCAAGGCRRFAHIDDQGVPYRHCGAHLCRFEGGCDAERAPGTEDVCAAHVCEEAGCARARARRAEGSRYCKNHECEVKDCWHRRWLGAFCPQHQCARLGCELGGEFGHYCAKHRVCATPGCDRFRSVEGENVKEMCEEREYFSRPLSRAQHPRLFSGGPAEECRPDCGARAVDGTPLCVNHICAHRTCDNERHPLSDHCAVHKCAVAGCPQLRVRVVPPRTVLMLGADGLDGAGWPLSPYCRAHACGQEACAERSVGTSGFCQAHARCRRPGCADGVDARGPDLTLCEEHNRNGPCRTVRTGVLNMDPFGYGGGGDGGGRGGGWPGLGNWGINATL</sequence>
<dbReference type="HOGENOM" id="CLU_529976_0_0_1"/>
<dbReference type="STRING" id="1173701.A0A066X4U2"/>
<dbReference type="eggNOG" id="ENOG502REQX">
    <property type="taxonomic scope" value="Eukaryota"/>
</dbReference>
<dbReference type="AlphaFoldDB" id="A0A066X4U2"/>
<protein>
    <submittedName>
        <fullName evidence="1">Uncharacterized protein</fullName>
    </submittedName>
</protein>
<accession>A0A066X4U2</accession>
<evidence type="ECO:0000313" key="2">
    <source>
        <dbReference type="Proteomes" id="UP000027238"/>
    </source>
</evidence>